<evidence type="ECO:0000259" key="2">
    <source>
        <dbReference type="Pfam" id="PF08327"/>
    </source>
</evidence>
<dbReference type="EMBL" id="JAIRAU010000011">
    <property type="protein sequence ID" value="MBZ5709909.1"/>
    <property type="molecule type" value="Genomic_DNA"/>
</dbReference>
<name>A0ABS7TNV5_9BACT</name>
<comment type="similarity">
    <text evidence="1">Belongs to the AHA1 family.</text>
</comment>
<accession>A0ABS7TNV5</accession>
<comment type="caution">
    <text evidence="3">The sequence shown here is derived from an EMBL/GenBank/DDBJ whole genome shotgun (WGS) entry which is preliminary data.</text>
</comment>
<dbReference type="SUPFAM" id="SSF55961">
    <property type="entry name" value="Bet v1-like"/>
    <property type="match status" value="1"/>
</dbReference>
<proteinExistence type="inferred from homology"/>
<sequence length="169" mass="18779">MNAPIPGDAANVSVAVAVPPDLAFEIFTEEIDQWWRRGSKYRVAGRNRGIIRLEPEVGGRLFESFDTDAGPRVVETGRVLVWQPPSRLVFEWRASNFAAGEKTEVDVVFTPSGDGTLVRVQHRGFASLRPDHPVRHGQPVAAFIRAMGLWWGDLMTSLREHAAARPPRA</sequence>
<dbReference type="Proteomes" id="UP001139031">
    <property type="component" value="Unassembled WGS sequence"/>
</dbReference>
<evidence type="ECO:0000313" key="3">
    <source>
        <dbReference type="EMBL" id="MBZ5709909.1"/>
    </source>
</evidence>
<dbReference type="RefSeq" id="WP_224191681.1">
    <property type="nucleotide sequence ID" value="NZ_JAIRAU010000011.1"/>
</dbReference>
<dbReference type="InterPro" id="IPR023393">
    <property type="entry name" value="START-like_dom_sf"/>
</dbReference>
<reference evidence="3" key="1">
    <citation type="submission" date="2021-08" db="EMBL/GenBank/DDBJ databases">
        <authorList>
            <person name="Stevens D.C."/>
        </authorList>
    </citation>
    <scope>NUCLEOTIDE SEQUENCE</scope>
    <source>
        <strain evidence="3">DSM 53165</strain>
    </source>
</reference>
<dbReference type="Gene3D" id="3.30.530.20">
    <property type="match status" value="1"/>
</dbReference>
<feature type="domain" description="Activator of Hsp90 ATPase homologue 1/2-like C-terminal" evidence="2">
    <location>
        <begin position="18"/>
        <end position="133"/>
    </location>
</feature>
<keyword evidence="4" id="KW-1185">Reference proteome</keyword>
<gene>
    <name evidence="3" type="ORF">K7C98_11655</name>
</gene>
<evidence type="ECO:0000256" key="1">
    <source>
        <dbReference type="ARBA" id="ARBA00006817"/>
    </source>
</evidence>
<organism evidence="3 4">
    <name type="scientific">Nannocystis pusilla</name>
    <dbReference type="NCBI Taxonomy" id="889268"/>
    <lineage>
        <taxon>Bacteria</taxon>
        <taxon>Pseudomonadati</taxon>
        <taxon>Myxococcota</taxon>
        <taxon>Polyangia</taxon>
        <taxon>Nannocystales</taxon>
        <taxon>Nannocystaceae</taxon>
        <taxon>Nannocystis</taxon>
    </lineage>
</organism>
<evidence type="ECO:0000313" key="4">
    <source>
        <dbReference type="Proteomes" id="UP001139031"/>
    </source>
</evidence>
<protein>
    <submittedName>
        <fullName evidence="3">SRPBCC domain-containing protein</fullName>
    </submittedName>
</protein>
<dbReference type="Pfam" id="PF08327">
    <property type="entry name" value="AHSA1"/>
    <property type="match status" value="1"/>
</dbReference>
<dbReference type="InterPro" id="IPR013538">
    <property type="entry name" value="ASHA1/2-like_C"/>
</dbReference>